<evidence type="ECO:0000256" key="2">
    <source>
        <dbReference type="ARBA" id="ARBA00006374"/>
    </source>
</evidence>
<feature type="compositionally biased region" description="Acidic residues" evidence="5">
    <location>
        <begin position="224"/>
        <end position="235"/>
    </location>
</feature>
<dbReference type="GO" id="GO:0005634">
    <property type="term" value="C:nucleus"/>
    <property type="evidence" value="ECO:0007669"/>
    <property type="project" value="UniProtKB-SubCell"/>
</dbReference>
<organism evidence="6 7">
    <name type="scientific">Uncinula necator</name>
    <name type="common">Grape powdery mildew</name>
    <dbReference type="NCBI Taxonomy" id="52586"/>
    <lineage>
        <taxon>Eukaryota</taxon>
        <taxon>Fungi</taxon>
        <taxon>Dikarya</taxon>
        <taxon>Ascomycota</taxon>
        <taxon>Pezizomycotina</taxon>
        <taxon>Leotiomycetes</taxon>
        <taxon>Erysiphales</taxon>
        <taxon>Erysiphaceae</taxon>
        <taxon>Erysiphe</taxon>
    </lineage>
</organism>
<dbReference type="STRING" id="52586.A0A0B1P1E1"/>
<feature type="compositionally biased region" description="Basic and acidic residues" evidence="5">
    <location>
        <begin position="213"/>
        <end position="223"/>
    </location>
</feature>
<dbReference type="InterPro" id="IPR010301">
    <property type="entry name" value="RRP1"/>
</dbReference>
<dbReference type="GO" id="GO:0006364">
    <property type="term" value="P:rRNA processing"/>
    <property type="evidence" value="ECO:0007669"/>
    <property type="project" value="UniProtKB-KW"/>
</dbReference>
<keyword evidence="7" id="KW-1185">Reference proteome</keyword>
<accession>A0A0B1P1E1</accession>
<evidence type="ECO:0000256" key="5">
    <source>
        <dbReference type="SAM" id="MobiDB-lite"/>
    </source>
</evidence>
<proteinExistence type="inferred from homology"/>
<dbReference type="GO" id="GO:0030688">
    <property type="term" value="C:preribosome, small subunit precursor"/>
    <property type="evidence" value="ECO:0007669"/>
    <property type="project" value="InterPro"/>
</dbReference>
<comment type="caution">
    <text evidence="6">The sequence shown here is derived from an EMBL/GenBank/DDBJ whole genome shotgun (WGS) entry which is preliminary data.</text>
</comment>
<feature type="region of interest" description="Disordered" evidence="5">
    <location>
        <begin position="213"/>
        <end position="235"/>
    </location>
</feature>
<comment type="similarity">
    <text evidence="2">Belongs to the RRP1 family.</text>
</comment>
<dbReference type="PANTHER" id="PTHR13026:SF0">
    <property type="entry name" value="RIBOSOMAL RNA PROCESSING 1B"/>
    <property type="match status" value="1"/>
</dbReference>
<dbReference type="OMA" id="AMWFSDR"/>
<evidence type="ECO:0000313" key="7">
    <source>
        <dbReference type="Proteomes" id="UP000030854"/>
    </source>
</evidence>
<comment type="subcellular location">
    <subcellularLocation>
        <location evidence="1">Nucleus</location>
    </subcellularLocation>
</comment>
<dbReference type="AlphaFoldDB" id="A0A0B1P1E1"/>
<sequence length="235" mass="27509">MVTNVNQTPFIKQLVANDKQSRDSALESLRTYLSGRRDLTPIEILKLWKGLFYCMWMSDRPLAQQGLANSLAQLIFILPLESVIPFLRGFWQTMQREWTSIDVLRMEKFLLLTRRYLAASFEILKKHKWNENLIQEMLLLLAEIPCNVAELRVPNGIRYHIIDIYVDELERLGYLEDGSEAPIEQLLEPLRCLASKSPTKTVRIKAKETLKDKRLPEARKEDENNNNEEWEGFTD</sequence>
<gene>
    <name evidence="6" type="ORF">EV44_g6029</name>
</gene>
<evidence type="ECO:0000256" key="1">
    <source>
        <dbReference type="ARBA" id="ARBA00004123"/>
    </source>
</evidence>
<evidence type="ECO:0000256" key="3">
    <source>
        <dbReference type="ARBA" id="ARBA00022552"/>
    </source>
</evidence>
<dbReference type="GO" id="GO:0030687">
    <property type="term" value="C:preribosome, large subunit precursor"/>
    <property type="evidence" value="ECO:0007669"/>
    <property type="project" value="EnsemblFungi"/>
</dbReference>
<reference evidence="6 7" key="1">
    <citation type="journal article" date="2014" name="BMC Genomics">
        <title>Adaptive genomic structural variation in the grape powdery mildew pathogen, Erysiphe necator.</title>
        <authorList>
            <person name="Jones L."/>
            <person name="Riaz S."/>
            <person name="Morales-Cruz A."/>
            <person name="Amrine K.C."/>
            <person name="McGuire B."/>
            <person name="Gubler W.D."/>
            <person name="Walker M.A."/>
            <person name="Cantu D."/>
        </authorList>
    </citation>
    <scope>NUCLEOTIDE SEQUENCE [LARGE SCALE GENOMIC DNA]</scope>
    <source>
        <strain evidence="7">c</strain>
    </source>
</reference>
<evidence type="ECO:0000256" key="4">
    <source>
        <dbReference type="ARBA" id="ARBA00023242"/>
    </source>
</evidence>
<name>A0A0B1P1E1_UNCNE</name>
<dbReference type="Pfam" id="PF05997">
    <property type="entry name" value="Nop52"/>
    <property type="match status" value="1"/>
</dbReference>
<evidence type="ECO:0000313" key="6">
    <source>
        <dbReference type="EMBL" id="KHJ30726.1"/>
    </source>
</evidence>
<dbReference type="EMBL" id="JNVN01003700">
    <property type="protein sequence ID" value="KHJ30726.1"/>
    <property type="molecule type" value="Genomic_DNA"/>
</dbReference>
<dbReference type="OrthoDB" id="2019504at2759"/>
<dbReference type="HOGENOM" id="CLU_022876_0_0_1"/>
<keyword evidence="3" id="KW-0698">rRNA processing</keyword>
<dbReference type="Proteomes" id="UP000030854">
    <property type="component" value="Unassembled WGS sequence"/>
</dbReference>
<keyword evidence="4" id="KW-0539">Nucleus</keyword>
<protein>
    <submittedName>
        <fullName evidence="6">Putative nucleolar protein nop52 variant</fullName>
    </submittedName>
</protein>
<dbReference type="PANTHER" id="PTHR13026">
    <property type="entry name" value="NNP-1 PROTEIN NOVEL NUCLEAR PROTEIN 1 NOP52"/>
    <property type="match status" value="1"/>
</dbReference>